<evidence type="ECO:0000256" key="1">
    <source>
        <dbReference type="PROSITE-ProRule" id="PRU00047"/>
    </source>
</evidence>
<dbReference type="InterPro" id="IPR001878">
    <property type="entry name" value="Znf_CCHC"/>
</dbReference>
<proteinExistence type="predicted"/>
<gene>
    <name evidence="3" type="ORF">MGAL_10B049554</name>
</gene>
<accession>A0A8B6BN06</accession>
<dbReference type="PROSITE" id="PS50158">
    <property type="entry name" value="ZF_CCHC"/>
    <property type="match status" value="1"/>
</dbReference>
<dbReference type="Proteomes" id="UP000596742">
    <property type="component" value="Unassembled WGS sequence"/>
</dbReference>
<evidence type="ECO:0000313" key="3">
    <source>
        <dbReference type="EMBL" id="VDH93264.1"/>
    </source>
</evidence>
<comment type="caution">
    <text evidence="3">The sequence shown here is derived from an EMBL/GenBank/DDBJ whole genome shotgun (WGS) entry which is preliminary data.</text>
</comment>
<dbReference type="OrthoDB" id="6091153at2759"/>
<evidence type="ECO:0000313" key="4">
    <source>
        <dbReference type="Proteomes" id="UP000596742"/>
    </source>
</evidence>
<dbReference type="AlphaFoldDB" id="A0A8B6BN06"/>
<name>A0A8B6BN06_MYTGA</name>
<protein>
    <recommendedName>
        <fullName evidence="2">CCHC-type domain-containing protein</fullName>
    </recommendedName>
</protein>
<sequence length="158" mass="17444">MATWMVAIENSLQSLSKNMRTLKDLNSERKFQRRGETNNIQTNRKRGGSCFSCGEIGLFARNCPNNTKKQNTCIQGTDNNGTYTDGTANTLRSEIKSSTNDKGAFVVSASDNPGSFVELSIQGVPVKFVVDTETTLTVVSTRAYDLIPDLCRPHLRET</sequence>
<organism evidence="3 4">
    <name type="scientific">Mytilus galloprovincialis</name>
    <name type="common">Mediterranean mussel</name>
    <dbReference type="NCBI Taxonomy" id="29158"/>
    <lineage>
        <taxon>Eukaryota</taxon>
        <taxon>Metazoa</taxon>
        <taxon>Spiralia</taxon>
        <taxon>Lophotrochozoa</taxon>
        <taxon>Mollusca</taxon>
        <taxon>Bivalvia</taxon>
        <taxon>Autobranchia</taxon>
        <taxon>Pteriomorphia</taxon>
        <taxon>Mytilida</taxon>
        <taxon>Mytiloidea</taxon>
        <taxon>Mytilidae</taxon>
        <taxon>Mytilinae</taxon>
        <taxon>Mytilus</taxon>
    </lineage>
</organism>
<keyword evidence="1" id="KW-0863">Zinc-finger</keyword>
<dbReference type="GO" id="GO:0003676">
    <property type="term" value="F:nucleic acid binding"/>
    <property type="evidence" value="ECO:0007669"/>
    <property type="project" value="InterPro"/>
</dbReference>
<dbReference type="GO" id="GO:0008270">
    <property type="term" value="F:zinc ion binding"/>
    <property type="evidence" value="ECO:0007669"/>
    <property type="project" value="UniProtKB-KW"/>
</dbReference>
<evidence type="ECO:0000259" key="2">
    <source>
        <dbReference type="PROSITE" id="PS50158"/>
    </source>
</evidence>
<reference evidence="3" key="1">
    <citation type="submission" date="2018-11" db="EMBL/GenBank/DDBJ databases">
        <authorList>
            <person name="Alioto T."/>
            <person name="Alioto T."/>
        </authorList>
    </citation>
    <scope>NUCLEOTIDE SEQUENCE</scope>
</reference>
<dbReference type="SUPFAM" id="SSF57756">
    <property type="entry name" value="Retrovirus zinc finger-like domains"/>
    <property type="match status" value="1"/>
</dbReference>
<keyword evidence="1" id="KW-0862">Zinc</keyword>
<keyword evidence="4" id="KW-1185">Reference proteome</keyword>
<dbReference type="EMBL" id="UYJE01000430">
    <property type="protein sequence ID" value="VDH93264.1"/>
    <property type="molecule type" value="Genomic_DNA"/>
</dbReference>
<dbReference type="InterPro" id="IPR036875">
    <property type="entry name" value="Znf_CCHC_sf"/>
</dbReference>
<dbReference type="Gene3D" id="4.10.60.10">
    <property type="entry name" value="Zinc finger, CCHC-type"/>
    <property type="match status" value="1"/>
</dbReference>
<feature type="domain" description="CCHC-type" evidence="2">
    <location>
        <begin position="50"/>
        <end position="65"/>
    </location>
</feature>
<keyword evidence="1" id="KW-0479">Metal-binding</keyword>